<dbReference type="InterPro" id="IPR011009">
    <property type="entry name" value="Kinase-like_dom_sf"/>
</dbReference>
<dbReference type="Gene3D" id="3.30.200.20">
    <property type="entry name" value="Phosphorylase Kinase, domain 1"/>
    <property type="match status" value="1"/>
</dbReference>
<evidence type="ECO:0000256" key="1">
    <source>
        <dbReference type="ARBA" id="ARBA00022679"/>
    </source>
</evidence>
<dbReference type="InterPro" id="IPR015943">
    <property type="entry name" value="WD40/YVTN_repeat-like_dom_sf"/>
</dbReference>
<dbReference type="SMART" id="SM00564">
    <property type="entry name" value="PQQ"/>
    <property type="match status" value="5"/>
</dbReference>
<dbReference type="PROSITE" id="PS50011">
    <property type="entry name" value="PROTEIN_KINASE_DOM"/>
    <property type="match status" value="1"/>
</dbReference>
<feature type="domain" description="Protein kinase" evidence="8">
    <location>
        <begin position="14"/>
        <end position="282"/>
    </location>
</feature>
<dbReference type="InterPro" id="IPR008271">
    <property type="entry name" value="Ser/Thr_kinase_AS"/>
</dbReference>
<dbReference type="PROSITE" id="PS00107">
    <property type="entry name" value="PROTEIN_KINASE_ATP"/>
    <property type="match status" value="1"/>
</dbReference>
<dbReference type="CDD" id="cd14014">
    <property type="entry name" value="STKc_PknB_like"/>
    <property type="match status" value="1"/>
</dbReference>
<protein>
    <submittedName>
        <fullName evidence="9">Serine/threonine-protein kinase</fullName>
    </submittedName>
</protein>
<dbReference type="Pfam" id="PF00069">
    <property type="entry name" value="Pkinase"/>
    <property type="match status" value="1"/>
</dbReference>
<dbReference type="InterPro" id="IPR002372">
    <property type="entry name" value="PQQ_rpt_dom"/>
</dbReference>
<dbReference type="InterPro" id="IPR017441">
    <property type="entry name" value="Protein_kinase_ATP_BS"/>
</dbReference>
<keyword evidence="7" id="KW-0472">Membrane</keyword>
<dbReference type="SUPFAM" id="SSF56112">
    <property type="entry name" value="Protein kinase-like (PK-like)"/>
    <property type="match status" value="1"/>
</dbReference>
<dbReference type="PROSITE" id="PS00108">
    <property type="entry name" value="PROTEIN_KINASE_ST"/>
    <property type="match status" value="1"/>
</dbReference>
<sequence length="724" mass="76523">MPLREDDPESIGGYRIESRIGTGGMGVVYLGRSASGRAVAVKVVHTQYADDPEFRARFRQEVKAARRVSGAFTAPVVDADPEAALPWMATAYVSGDTLAQRIADQGPLDWPRLKRLGGELAEALREIHRAEVVHRDLKPSNVLLLESAGGADGGDGSGSGDGGMTRVIDFGISRAAHSDVRTQTGLVMGSPPFMAPEQFSSPRDVGPPVDIFALGALLVYAATGRSPFEAENAYLAAYQTVHNDPELGALPEALRPLVMSCLAKSPQDRPTPVQVLDALAALPDEGPTGATGSATGPSARRPRRGRRFKVVLASAVALVAMIGTGVSAAFLGGTDSGAGGGGTDAKAGVPAGWRPWHVAAEKDGDDMMPSSEACTPHAQGVYCASPTTALTRLDPLTGKVRWTKPMHRPKSTTGYSVTGPVVGAGTVFTYSAEGSGGVDAYDAKSGRRLWRLPGPHAEFQYLSGVLVVHKGELSSSRTSTYTAYDPRSGRELWHHKVTSDSPGAFYAGPDGTVFADLRIAPRKGVPGSSEIARYDARSGRKLGGTKAPKGDLWLATVHDGKGYFARWENDSGVSSRFFIQDLTSGKVRGIDFPWAVEPEAPPLVRGDAMYLFDYANETVLALDLKRGKPLWTTSRELRIFSEPSVRGDSLYATMPDDSVIAINIRTGRERWRSAAPSFKDATDTNNAGGGSVDDRSPSGVAPLALGGVLYGVTDEGTFSVAAKG</sequence>
<dbReference type="Gene3D" id="1.10.510.10">
    <property type="entry name" value="Transferase(Phosphotransferase) domain 1"/>
    <property type="match status" value="1"/>
</dbReference>
<evidence type="ECO:0000259" key="8">
    <source>
        <dbReference type="PROSITE" id="PS50011"/>
    </source>
</evidence>
<organism evidence="9 10">
    <name type="scientific">Streptomyces rectiviolaceus</name>
    <dbReference type="NCBI Taxonomy" id="332591"/>
    <lineage>
        <taxon>Bacteria</taxon>
        <taxon>Bacillati</taxon>
        <taxon>Actinomycetota</taxon>
        <taxon>Actinomycetes</taxon>
        <taxon>Kitasatosporales</taxon>
        <taxon>Streptomycetaceae</taxon>
        <taxon>Streptomyces</taxon>
    </lineage>
</organism>
<evidence type="ECO:0000256" key="2">
    <source>
        <dbReference type="ARBA" id="ARBA00022741"/>
    </source>
</evidence>
<feature type="region of interest" description="Disordered" evidence="6">
    <location>
        <begin position="673"/>
        <end position="696"/>
    </location>
</feature>
<dbReference type="InterPro" id="IPR011047">
    <property type="entry name" value="Quinoprotein_ADH-like_sf"/>
</dbReference>
<feature type="binding site" evidence="5">
    <location>
        <position position="42"/>
    </location>
    <ligand>
        <name>ATP</name>
        <dbReference type="ChEBI" id="CHEBI:30616"/>
    </ligand>
</feature>
<dbReference type="SUPFAM" id="SSF50998">
    <property type="entry name" value="Quinoprotein alcohol dehydrogenase-like"/>
    <property type="match status" value="2"/>
</dbReference>
<dbReference type="InterPro" id="IPR018391">
    <property type="entry name" value="PQQ_b-propeller_rpt"/>
</dbReference>
<dbReference type="Gene3D" id="2.130.10.10">
    <property type="entry name" value="YVTN repeat-like/Quinoprotein amine dehydrogenase"/>
    <property type="match status" value="2"/>
</dbReference>
<reference evidence="10" key="1">
    <citation type="journal article" date="2019" name="Int. J. Syst. Evol. Microbiol.">
        <title>The Global Catalogue of Microorganisms (GCM) 10K type strain sequencing project: providing services to taxonomists for standard genome sequencing and annotation.</title>
        <authorList>
            <consortium name="The Broad Institute Genomics Platform"/>
            <consortium name="The Broad Institute Genome Sequencing Center for Infectious Disease"/>
            <person name="Wu L."/>
            <person name="Ma J."/>
        </authorList>
    </citation>
    <scope>NUCLEOTIDE SEQUENCE [LARGE SCALE GENOMIC DNA]</scope>
    <source>
        <strain evidence="10">JCM 9092</strain>
    </source>
</reference>
<dbReference type="RefSeq" id="WP_344521836.1">
    <property type="nucleotide sequence ID" value="NZ_BAAAUG010000055.1"/>
</dbReference>
<name>A0ABP6MI80_9ACTN</name>
<feature type="transmembrane region" description="Helical" evidence="7">
    <location>
        <begin position="310"/>
        <end position="331"/>
    </location>
</feature>
<dbReference type="InterPro" id="IPR000719">
    <property type="entry name" value="Prot_kinase_dom"/>
</dbReference>
<proteinExistence type="predicted"/>
<feature type="region of interest" description="Disordered" evidence="6">
    <location>
        <begin position="283"/>
        <end position="303"/>
    </location>
</feature>
<comment type="caution">
    <text evidence="9">The sequence shown here is derived from an EMBL/GenBank/DDBJ whole genome shotgun (WGS) entry which is preliminary data.</text>
</comment>
<evidence type="ECO:0000313" key="9">
    <source>
        <dbReference type="EMBL" id="GAA3108789.1"/>
    </source>
</evidence>
<keyword evidence="10" id="KW-1185">Reference proteome</keyword>
<evidence type="ECO:0000256" key="3">
    <source>
        <dbReference type="ARBA" id="ARBA00022777"/>
    </source>
</evidence>
<accession>A0ABP6MI80</accession>
<dbReference type="Pfam" id="PF13360">
    <property type="entry name" value="PQQ_2"/>
    <property type="match status" value="1"/>
</dbReference>
<keyword evidence="3 9" id="KW-0418">Kinase</keyword>
<feature type="compositionally biased region" description="Low complexity" evidence="6">
    <location>
        <begin position="286"/>
        <end position="299"/>
    </location>
</feature>
<dbReference type="GO" id="GO:0016301">
    <property type="term" value="F:kinase activity"/>
    <property type="evidence" value="ECO:0007669"/>
    <property type="project" value="UniProtKB-KW"/>
</dbReference>
<evidence type="ECO:0000313" key="10">
    <source>
        <dbReference type="Proteomes" id="UP001501637"/>
    </source>
</evidence>
<evidence type="ECO:0000256" key="6">
    <source>
        <dbReference type="SAM" id="MobiDB-lite"/>
    </source>
</evidence>
<dbReference type="SMART" id="SM00220">
    <property type="entry name" value="S_TKc"/>
    <property type="match status" value="1"/>
</dbReference>
<dbReference type="PANTHER" id="PTHR43289">
    <property type="entry name" value="MITOGEN-ACTIVATED PROTEIN KINASE KINASE KINASE 20-RELATED"/>
    <property type="match status" value="1"/>
</dbReference>
<keyword evidence="7" id="KW-0812">Transmembrane</keyword>
<evidence type="ECO:0000256" key="4">
    <source>
        <dbReference type="ARBA" id="ARBA00022840"/>
    </source>
</evidence>
<dbReference type="PANTHER" id="PTHR43289:SF34">
    <property type="entry name" value="SERINE_THREONINE-PROTEIN KINASE YBDM-RELATED"/>
    <property type="match status" value="1"/>
</dbReference>
<keyword evidence="7" id="KW-1133">Transmembrane helix</keyword>
<gene>
    <name evidence="9" type="ORF">GCM10010449_34330</name>
</gene>
<keyword evidence="2 5" id="KW-0547">Nucleotide-binding</keyword>
<evidence type="ECO:0000256" key="5">
    <source>
        <dbReference type="PROSITE-ProRule" id="PRU10141"/>
    </source>
</evidence>
<dbReference type="Proteomes" id="UP001501637">
    <property type="component" value="Unassembled WGS sequence"/>
</dbReference>
<evidence type="ECO:0000256" key="7">
    <source>
        <dbReference type="SAM" id="Phobius"/>
    </source>
</evidence>
<keyword evidence="4 5" id="KW-0067">ATP-binding</keyword>
<keyword evidence="1" id="KW-0808">Transferase</keyword>
<dbReference type="EMBL" id="BAAAUG010000055">
    <property type="protein sequence ID" value="GAA3108789.1"/>
    <property type="molecule type" value="Genomic_DNA"/>
</dbReference>